<dbReference type="eggNOG" id="COG1388">
    <property type="taxonomic scope" value="Bacteria"/>
</dbReference>
<gene>
    <name evidence="2" type="ORF">CLSA_c16250</name>
</gene>
<proteinExistence type="predicted"/>
<organism evidence="2 3">
    <name type="scientific">Clostridium saccharobutylicum DSM 13864</name>
    <dbReference type="NCBI Taxonomy" id="1345695"/>
    <lineage>
        <taxon>Bacteria</taxon>
        <taxon>Bacillati</taxon>
        <taxon>Bacillota</taxon>
        <taxon>Clostridia</taxon>
        <taxon>Eubacteriales</taxon>
        <taxon>Clostridiaceae</taxon>
        <taxon>Clostridium</taxon>
    </lineage>
</organism>
<name>U5MQ26_CLOSA</name>
<keyword evidence="1" id="KW-0732">Signal</keyword>
<dbReference type="RefSeq" id="WP_022745058.1">
    <property type="nucleotide sequence ID" value="NC_022571.1"/>
</dbReference>
<dbReference type="HOGENOM" id="CLU_092699_0_0_9"/>
<keyword evidence="3" id="KW-1185">Reference proteome</keyword>
<sequence length="212" mass="24273">MKKFFSTLLLSTILFTTLLIPAKAYANDNLAQLNNPAVKLQLAEQKLWIDHVSWTRNFIVSDLSSLGDKDAVLQRLLKNQDEIGSSIKPYYGEEAGNKLSKLLREHIAIGGQVVDAAKNNNKDDLDKYNKSWYKNVDEIADFLANANPNWSDSQLKDMLHKHLEFVTDQVIARIKKDWSADVESYDKGEEHMIKFANTIREGIIKQYPDKFK</sequence>
<dbReference type="KEGG" id="csb:CLSA_c16250"/>
<evidence type="ECO:0008006" key="4">
    <source>
        <dbReference type="Google" id="ProtNLM"/>
    </source>
</evidence>
<evidence type="ECO:0000313" key="2">
    <source>
        <dbReference type="EMBL" id="AGX42623.1"/>
    </source>
</evidence>
<dbReference type="EMBL" id="CP006721">
    <property type="protein sequence ID" value="AGX42623.1"/>
    <property type="molecule type" value="Genomic_DNA"/>
</dbReference>
<dbReference type="AlphaFoldDB" id="U5MQ26"/>
<protein>
    <recommendedName>
        <fullName evidence="4">Glycosyltransferase</fullName>
    </recommendedName>
</protein>
<evidence type="ECO:0000256" key="1">
    <source>
        <dbReference type="SAM" id="SignalP"/>
    </source>
</evidence>
<feature type="signal peptide" evidence="1">
    <location>
        <begin position="1"/>
        <end position="26"/>
    </location>
</feature>
<accession>U5MQ26</accession>
<dbReference type="Proteomes" id="UP000017118">
    <property type="component" value="Chromosome"/>
</dbReference>
<evidence type="ECO:0000313" key="3">
    <source>
        <dbReference type="Proteomes" id="UP000017118"/>
    </source>
</evidence>
<reference evidence="2 3" key="1">
    <citation type="journal article" date="2013" name="Genome Announc.">
        <title>Complete Genome Sequence of the Solvent Producer Clostridium saccharobutylicum NCP262 (DSM 13864).</title>
        <authorList>
            <person name="Poehlein A."/>
            <person name="Hartwich K."/>
            <person name="Krabben P."/>
            <person name="Ehrenreich A."/>
            <person name="Liebl W."/>
            <person name="Durre P."/>
            <person name="Gottschalk G."/>
            <person name="Daniel R."/>
        </authorList>
    </citation>
    <scope>NUCLEOTIDE SEQUENCE [LARGE SCALE GENOMIC DNA]</scope>
    <source>
        <strain evidence="2">DSM 13864</strain>
    </source>
</reference>
<dbReference type="PATRIC" id="fig|1345695.10.peg.3739"/>
<feature type="chain" id="PRO_5009976404" description="Glycosyltransferase" evidence="1">
    <location>
        <begin position="27"/>
        <end position="212"/>
    </location>
</feature>
<dbReference type="OrthoDB" id="2603324at2"/>
<dbReference type="GeneID" id="55474118"/>